<accession>A0AAU8N2J4</accession>
<proteinExistence type="predicted"/>
<organism evidence="1">
    <name type="scientific">Actinomyces timonensis</name>
    <dbReference type="NCBI Taxonomy" id="1288391"/>
    <lineage>
        <taxon>Bacteria</taxon>
        <taxon>Bacillati</taxon>
        <taxon>Actinomycetota</taxon>
        <taxon>Actinomycetes</taxon>
        <taxon>Actinomycetales</taxon>
        <taxon>Actinomycetaceae</taxon>
        <taxon>Actinomyces</taxon>
    </lineage>
</organism>
<protein>
    <recommendedName>
        <fullName evidence="2">Gfo/Idh/MocA-like oxidoreductase N-terminal domain-containing protein</fullName>
    </recommendedName>
</protein>
<sequence>MSDQLRIGIVGLGFIGAQKHLVGLVQHKRLAENVAFRDFDIERAEAGKAHVARR</sequence>
<reference evidence="1" key="1">
    <citation type="submission" date="2024-05" db="EMBL/GenBank/DDBJ databases">
        <title>Draft genome assemblies of 36 bacteria isolated from hibernating arctic ground squirrels.</title>
        <authorList>
            <person name="McKee H."/>
            <person name="Mullen L."/>
            <person name="Drown D.M."/>
            <person name="Duddleston K.N."/>
        </authorList>
    </citation>
    <scope>NUCLEOTIDE SEQUENCE</scope>
    <source>
        <strain evidence="1">AR004</strain>
    </source>
</reference>
<dbReference type="RefSeq" id="WP_366180827.1">
    <property type="nucleotide sequence ID" value="NZ_CP159989.1"/>
</dbReference>
<gene>
    <name evidence="1" type="ORF">ABXS69_01320</name>
</gene>
<evidence type="ECO:0008006" key="2">
    <source>
        <dbReference type="Google" id="ProtNLM"/>
    </source>
</evidence>
<dbReference type="Gene3D" id="3.40.50.720">
    <property type="entry name" value="NAD(P)-binding Rossmann-like Domain"/>
    <property type="match status" value="1"/>
</dbReference>
<dbReference type="SUPFAM" id="SSF51735">
    <property type="entry name" value="NAD(P)-binding Rossmann-fold domains"/>
    <property type="match status" value="1"/>
</dbReference>
<dbReference type="AlphaFoldDB" id="A0AAU8N2J4"/>
<dbReference type="EMBL" id="CP159989">
    <property type="protein sequence ID" value="XCP82588.1"/>
    <property type="molecule type" value="Genomic_DNA"/>
</dbReference>
<dbReference type="InterPro" id="IPR036291">
    <property type="entry name" value="NAD(P)-bd_dom_sf"/>
</dbReference>
<name>A0AAU8N2J4_9ACTO</name>
<evidence type="ECO:0000313" key="1">
    <source>
        <dbReference type="EMBL" id="XCP82588.1"/>
    </source>
</evidence>